<dbReference type="PANTHER" id="PTHR30069:SF29">
    <property type="entry name" value="HEMOGLOBIN AND HEMOGLOBIN-HAPTOGLOBIN-BINDING PROTEIN 1-RELATED"/>
    <property type="match status" value="1"/>
</dbReference>
<keyword evidence="3" id="KW-0813">Transport</keyword>
<evidence type="ECO:0000313" key="15">
    <source>
        <dbReference type="Proteomes" id="UP000642144"/>
    </source>
</evidence>
<evidence type="ECO:0000256" key="11">
    <source>
        <dbReference type="RuleBase" id="RU003357"/>
    </source>
</evidence>
<dbReference type="Pfam" id="PF00593">
    <property type="entry name" value="TonB_dep_Rec_b-barrel"/>
    <property type="match status" value="1"/>
</dbReference>
<evidence type="ECO:0000256" key="8">
    <source>
        <dbReference type="ARBA" id="ARBA00023136"/>
    </source>
</evidence>
<keyword evidence="4" id="KW-1134">Transmembrane beta strand</keyword>
<dbReference type="Proteomes" id="UP000642144">
    <property type="component" value="Unassembled WGS sequence"/>
</dbReference>
<dbReference type="RefSeq" id="WP_161055271.1">
    <property type="nucleotide sequence ID" value="NZ_WWCT01000009.1"/>
</dbReference>
<keyword evidence="7 11" id="KW-0798">TonB box</keyword>
<dbReference type="InterPro" id="IPR039426">
    <property type="entry name" value="TonB-dep_rcpt-like"/>
</dbReference>
<dbReference type="InterPro" id="IPR012910">
    <property type="entry name" value="Plug_dom"/>
</dbReference>
<comment type="subcellular location">
    <subcellularLocation>
        <location evidence="1">Cell outer membrane</location>
        <topology evidence="1">Multi-pass membrane protein</topology>
    </subcellularLocation>
</comment>
<evidence type="ECO:0000256" key="7">
    <source>
        <dbReference type="ARBA" id="ARBA00023077"/>
    </source>
</evidence>
<evidence type="ECO:0000256" key="3">
    <source>
        <dbReference type="ARBA" id="ARBA00022448"/>
    </source>
</evidence>
<evidence type="ECO:0000256" key="1">
    <source>
        <dbReference type="ARBA" id="ARBA00004571"/>
    </source>
</evidence>
<name>A0ABW9W060_9BURK</name>
<keyword evidence="6" id="KW-0732">Signal</keyword>
<accession>A0ABW9W060</accession>
<keyword evidence="10" id="KW-0998">Cell outer membrane</keyword>
<evidence type="ECO:0000256" key="4">
    <source>
        <dbReference type="ARBA" id="ARBA00022452"/>
    </source>
</evidence>
<comment type="caution">
    <text evidence="14">The sequence shown here is derived from an EMBL/GenBank/DDBJ whole genome shotgun (WGS) entry which is preliminary data.</text>
</comment>
<evidence type="ECO:0000256" key="2">
    <source>
        <dbReference type="ARBA" id="ARBA00009810"/>
    </source>
</evidence>
<feature type="domain" description="TonB-dependent receptor-like beta-barrel" evidence="12">
    <location>
        <begin position="211"/>
        <end position="651"/>
    </location>
</feature>
<reference evidence="14 15" key="1">
    <citation type="submission" date="2019-12" db="EMBL/GenBank/DDBJ databases">
        <title>Novel species isolated from a subtropical stream in China.</title>
        <authorList>
            <person name="Lu H."/>
        </authorList>
    </citation>
    <scope>NUCLEOTIDE SEQUENCE [LARGE SCALE GENOMIC DNA]</scope>
    <source>
        <strain evidence="14 15">CY42W</strain>
    </source>
</reference>
<feature type="domain" description="TonB-dependent receptor plug" evidence="13">
    <location>
        <begin position="15"/>
        <end position="101"/>
    </location>
</feature>
<dbReference type="InterPro" id="IPR036942">
    <property type="entry name" value="Beta-barrel_TonB_sf"/>
</dbReference>
<sequence>MSDTDLRQESVAGKIIISRKNIEDSGVSTAYELLKRQPAVTVSAKGQLGLMGMPGYTQLLIDGVPAPAGKNPLDLDVVHIEKVEIVRSAMAEFGPFGSAGTINIVSRKINRRNLSMLRTGVTASALDKGANLAWSTNIADDVSPFSYAAQVSVSKSRKHVEEQSRLSEANAQADVAIVQRSDLWRQNDSQTLLGAGTIAWKYDKSNTLSLDPSWMGMQFDNRSRDSSIWSPLGRGPMFSAQAVESPFHSFSLPLKWETVPSAGSKFSLSLSPTRFSYRKELARDELFADLTTRVRQNQQHSDRKADFIKANYSTRAEAHTVKAGVTVSRNTEDTRFGYLLNGADDVSLGAFGLTKEAVDNKLSLFLQDEWRVDSSLSVNLGLASQRRFMQLHEGVFDSRIRYAVTSPSANLTWRENADSKNQVRLGIAKTYTEPFADQLSARPDINPLSPCPATGQCGANPPEFADTVGNPQLRPERAIGVNLSLERYLTADSLITLELFARQFRDTVGKHLELMNVVWADQPRYVLRPENLGTAWSRGIGIELQLLTSDISPSLPKIELRGAVNYAVSRISLVPGPDNRIAGQSPWTAKLGGEYKLSSLPLKIGADLNLLPSGWIRSSDINRSYSNHRFDLGASGTWTFNPKLKLIANIDHLASNRNYSEEEFGSLAAAYSSRSTIRKIEPTLGVKLDQRF</sequence>
<evidence type="ECO:0000256" key="6">
    <source>
        <dbReference type="ARBA" id="ARBA00022729"/>
    </source>
</evidence>
<dbReference type="PANTHER" id="PTHR30069">
    <property type="entry name" value="TONB-DEPENDENT OUTER MEMBRANE RECEPTOR"/>
    <property type="match status" value="1"/>
</dbReference>
<comment type="similarity">
    <text evidence="2 11">Belongs to the TonB-dependent receptor family.</text>
</comment>
<keyword evidence="9 14" id="KW-0675">Receptor</keyword>
<dbReference type="InterPro" id="IPR037066">
    <property type="entry name" value="Plug_dom_sf"/>
</dbReference>
<evidence type="ECO:0000256" key="10">
    <source>
        <dbReference type="ARBA" id="ARBA00023237"/>
    </source>
</evidence>
<evidence type="ECO:0000259" key="12">
    <source>
        <dbReference type="Pfam" id="PF00593"/>
    </source>
</evidence>
<evidence type="ECO:0000313" key="14">
    <source>
        <dbReference type="EMBL" id="MYN27301.1"/>
    </source>
</evidence>
<keyword evidence="5" id="KW-0812">Transmembrane</keyword>
<keyword evidence="15" id="KW-1185">Reference proteome</keyword>
<dbReference type="SUPFAM" id="SSF56935">
    <property type="entry name" value="Porins"/>
    <property type="match status" value="1"/>
</dbReference>
<evidence type="ECO:0000256" key="5">
    <source>
        <dbReference type="ARBA" id="ARBA00022692"/>
    </source>
</evidence>
<keyword evidence="8 11" id="KW-0472">Membrane</keyword>
<dbReference type="Gene3D" id="2.40.170.20">
    <property type="entry name" value="TonB-dependent receptor, beta-barrel domain"/>
    <property type="match status" value="1"/>
</dbReference>
<gene>
    <name evidence="14" type="ORF">GTP69_12860</name>
</gene>
<dbReference type="EMBL" id="WWCT01000009">
    <property type="protein sequence ID" value="MYN27301.1"/>
    <property type="molecule type" value="Genomic_DNA"/>
</dbReference>
<dbReference type="InterPro" id="IPR000531">
    <property type="entry name" value="Beta-barrel_TonB"/>
</dbReference>
<dbReference type="Gene3D" id="2.170.130.10">
    <property type="entry name" value="TonB-dependent receptor, plug domain"/>
    <property type="match status" value="1"/>
</dbReference>
<organism evidence="14 15">
    <name type="scientific">Duganella levis</name>
    <dbReference type="NCBI Taxonomy" id="2692169"/>
    <lineage>
        <taxon>Bacteria</taxon>
        <taxon>Pseudomonadati</taxon>
        <taxon>Pseudomonadota</taxon>
        <taxon>Betaproteobacteria</taxon>
        <taxon>Burkholderiales</taxon>
        <taxon>Oxalobacteraceae</taxon>
        <taxon>Telluria group</taxon>
        <taxon>Duganella</taxon>
    </lineage>
</organism>
<evidence type="ECO:0000256" key="9">
    <source>
        <dbReference type="ARBA" id="ARBA00023170"/>
    </source>
</evidence>
<proteinExistence type="inferred from homology"/>
<dbReference type="Pfam" id="PF07715">
    <property type="entry name" value="Plug"/>
    <property type="match status" value="1"/>
</dbReference>
<evidence type="ECO:0000259" key="13">
    <source>
        <dbReference type="Pfam" id="PF07715"/>
    </source>
</evidence>
<protein>
    <submittedName>
        <fullName evidence="14">TonB-dependent receptor</fullName>
    </submittedName>
</protein>